<organism evidence="9 10">
    <name type="scientific">Neobacillus niacini</name>
    <dbReference type="NCBI Taxonomy" id="86668"/>
    <lineage>
        <taxon>Bacteria</taxon>
        <taxon>Bacillati</taxon>
        <taxon>Bacillota</taxon>
        <taxon>Bacilli</taxon>
        <taxon>Bacillales</taxon>
        <taxon>Bacillaceae</taxon>
        <taxon>Neobacillus</taxon>
    </lineage>
</organism>
<keyword evidence="1" id="KW-0813">Transport</keyword>
<dbReference type="GO" id="GO:0016301">
    <property type="term" value="F:kinase activity"/>
    <property type="evidence" value="ECO:0007669"/>
    <property type="project" value="UniProtKB-KW"/>
</dbReference>
<dbReference type="PANTHER" id="PTHR34581:SF2">
    <property type="entry name" value="PTS SYSTEM N,N'-DIACETYLCHITOBIOSE-SPECIFIC EIIB COMPONENT"/>
    <property type="match status" value="1"/>
</dbReference>
<dbReference type="EMBL" id="JACCBX010000005">
    <property type="protein sequence ID" value="NYE05825.1"/>
    <property type="molecule type" value="Genomic_DNA"/>
</dbReference>
<sequence>MKISNKLHILLLCNLGASTGILVSTMRDIVSKSEKLRDKDIKIEARPAGELNEYISNFDVLLLGPQIGHRFDELKEIADSYQKPLEIINTKDYGTMNGANILKQAILMDSQRNN</sequence>
<dbReference type="GO" id="GO:0008982">
    <property type="term" value="F:protein-N(PI)-phosphohistidine-sugar phosphotransferase activity"/>
    <property type="evidence" value="ECO:0007669"/>
    <property type="project" value="InterPro"/>
</dbReference>
<evidence type="ECO:0000256" key="4">
    <source>
        <dbReference type="ARBA" id="ARBA00022679"/>
    </source>
</evidence>
<dbReference type="InterPro" id="IPR036095">
    <property type="entry name" value="PTS_EIIB-like_sf"/>
</dbReference>
<evidence type="ECO:0000256" key="1">
    <source>
        <dbReference type="ARBA" id="ARBA00022448"/>
    </source>
</evidence>
<reference evidence="10" key="1">
    <citation type="submission" date="2020-07" db="EMBL/GenBank/DDBJ databases">
        <authorList>
            <person name="Partida-Martinez L."/>
            <person name="Huntemann M."/>
            <person name="Clum A."/>
            <person name="Wang J."/>
            <person name="Palaniappan K."/>
            <person name="Ritter S."/>
            <person name="Chen I.-M."/>
            <person name="Stamatis D."/>
            <person name="Reddy T."/>
            <person name="O'Malley R."/>
            <person name="Daum C."/>
            <person name="Shapiro N."/>
            <person name="Ivanova N."/>
            <person name="Kyrpides N."/>
            <person name="Woyke T."/>
        </authorList>
    </citation>
    <scope>NUCLEOTIDE SEQUENCE [LARGE SCALE GENOMIC DNA]</scope>
    <source>
        <strain evidence="10">AT2.8</strain>
    </source>
</reference>
<evidence type="ECO:0000259" key="8">
    <source>
        <dbReference type="PROSITE" id="PS51100"/>
    </source>
</evidence>
<proteinExistence type="predicted"/>
<feature type="domain" description="PTS EIIB type-3" evidence="8">
    <location>
        <begin position="6"/>
        <end position="114"/>
    </location>
</feature>
<dbReference type="Proteomes" id="UP000548423">
    <property type="component" value="Unassembled WGS sequence"/>
</dbReference>
<dbReference type="SUPFAM" id="SSF52794">
    <property type="entry name" value="PTS system IIB component-like"/>
    <property type="match status" value="1"/>
</dbReference>
<evidence type="ECO:0000313" key="9">
    <source>
        <dbReference type="EMBL" id="NYE05825.1"/>
    </source>
</evidence>
<gene>
    <name evidence="9" type="ORF">F4694_002600</name>
</gene>
<keyword evidence="5" id="KW-0598">Phosphotransferase system</keyword>
<keyword evidence="3" id="KW-0762">Sugar transport</keyword>
<evidence type="ECO:0000256" key="2">
    <source>
        <dbReference type="ARBA" id="ARBA00022553"/>
    </source>
</evidence>
<evidence type="ECO:0000256" key="5">
    <source>
        <dbReference type="ARBA" id="ARBA00022683"/>
    </source>
</evidence>
<dbReference type="Gene3D" id="3.40.50.2300">
    <property type="match status" value="1"/>
</dbReference>
<dbReference type="InterPro" id="IPR013012">
    <property type="entry name" value="PTS_EIIB_3"/>
</dbReference>
<feature type="modified residue" description="Phosphocysteine; by EIIA" evidence="7">
    <location>
        <position position="13"/>
    </location>
</feature>
<keyword evidence="4" id="KW-0808">Transferase</keyword>
<evidence type="ECO:0000256" key="3">
    <source>
        <dbReference type="ARBA" id="ARBA00022597"/>
    </source>
</evidence>
<dbReference type="GO" id="GO:0009401">
    <property type="term" value="P:phosphoenolpyruvate-dependent sugar phosphotransferase system"/>
    <property type="evidence" value="ECO:0007669"/>
    <property type="project" value="UniProtKB-KW"/>
</dbReference>
<evidence type="ECO:0000256" key="7">
    <source>
        <dbReference type="PROSITE-ProRule" id="PRU00423"/>
    </source>
</evidence>
<dbReference type="AlphaFoldDB" id="A0A852TCY5"/>
<dbReference type="PANTHER" id="PTHR34581">
    <property type="entry name" value="PTS SYSTEM N,N'-DIACETYLCHITOBIOSE-SPECIFIC EIIB COMPONENT"/>
    <property type="match status" value="1"/>
</dbReference>
<dbReference type="Pfam" id="PF02302">
    <property type="entry name" value="PTS_IIB"/>
    <property type="match status" value="1"/>
</dbReference>
<protein>
    <submittedName>
        <fullName evidence="9">PTS system cellobiose-specific IIB component</fullName>
    </submittedName>
</protein>
<name>A0A852TCY5_9BACI</name>
<dbReference type="InterPro" id="IPR051819">
    <property type="entry name" value="PTS_sugar-specific_EIIB"/>
</dbReference>
<evidence type="ECO:0000313" key="10">
    <source>
        <dbReference type="Proteomes" id="UP000548423"/>
    </source>
</evidence>
<evidence type="ECO:0000256" key="6">
    <source>
        <dbReference type="ARBA" id="ARBA00022777"/>
    </source>
</evidence>
<reference evidence="10" key="2">
    <citation type="submission" date="2020-08" db="EMBL/GenBank/DDBJ databases">
        <title>The Agave Microbiome: Exploring the role of microbial communities in plant adaptations to desert environments.</title>
        <authorList>
            <person name="Partida-Martinez L.P."/>
        </authorList>
    </citation>
    <scope>NUCLEOTIDE SEQUENCE [LARGE SCALE GENOMIC DNA]</scope>
    <source>
        <strain evidence="10">AT2.8</strain>
    </source>
</reference>
<keyword evidence="2" id="KW-0597">Phosphoprotein</keyword>
<dbReference type="InterPro" id="IPR003501">
    <property type="entry name" value="PTS_EIIB_2/3"/>
</dbReference>
<dbReference type="CDD" id="cd05564">
    <property type="entry name" value="PTS_IIB_chitobiose_lichenan"/>
    <property type="match status" value="1"/>
</dbReference>
<keyword evidence="6" id="KW-0418">Kinase</keyword>
<comment type="caution">
    <text evidence="9">The sequence shown here is derived from an EMBL/GenBank/DDBJ whole genome shotgun (WGS) entry which is preliminary data.</text>
</comment>
<dbReference type="PROSITE" id="PS51100">
    <property type="entry name" value="PTS_EIIB_TYPE_3"/>
    <property type="match status" value="1"/>
</dbReference>
<accession>A0A852TCY5</accession>